<evidence type="ECO:0000259" key="1">
    <source>
        <dbReference type="Pfam" id="PF13456"/>
    </source>
</evidence>
<dbReference type="InterPro" id="IPR044730">
    <property type="entry name" value="RNase_H-like_dom_plant"/>
</dbReference>
<protein>
    <submittedName>
        <fullName evidence="2">Cytochrome p450</fullName>
    </submittedName>
</protein>
<proteinExistence type="predicted"/>
<dbReference type="GO" id="GO:0003676">
    <property type="term" value="F:nucleic acid binding"/>
    <property type="evidence" value="ECO:0007669"/>
    <property type="project" value="InterPro"/>
</dbReference>
<accession>A0A2K3MKP4</accession>
<dbReference type="STRING" id="57577.A0A2K3MKP4"/>
<evidence type="ECO:0000313" key="2">
    <source>
        <dbReference type="EMBL" id="PNX91325.1"/>
    </source>
</evidence>
<dbReference type="InterPro" id="IPR012337">
    <property type="entry name" value="RNaseH-like_sf"/>
</dbReference>
<reference evidence="2 3" key="2">
    <citation type="journal article" date="2017" name="Front. Plant Sci.">
        <title>Gene Classification and Mining of Molecular Markers Useful in Red Clover (Trifolium pratense) Breeding.</title>
        <authorList>
            <person name="Istvanek J."/>
            <person name="Dluhosova J."/>
            <person name="Dluhos P."/>
            <person name="Patkova L."/>
            <person name="Nedelnik J."/>
            <person name="Repkova J."/>
        </authorList>
    </citation>
    <scope>NUCLEOTIDE SEQUENCE [LARGE SCALE GENOMIC DNA]</scope>
    <source>
        <strain evidence="3">cv. Tatra</strain>
        <tissue evidence="2">Young leaves</tissue>
    </source>
</reference>
<dbReference type="AlphaFoldDB" id="A0A2K3MKP4"/>
<dbReference type="Proteomes" id="UP000236291">
    <property type="component" value="Unassembled WGS sequence"/>
</dbReference>
<gene>
    <name evidence="2" type="ORF">L195_g047455</name>
</gene>
<dbReference type="PANTHER" id="PTHR47074">
    <property type="entry name" value="BNAC02G40300D PROTEIN"/>
    <property type="match status" value="1"/>
</dbReference>
<name>A0A2K3MKP4_TRIPR</name>
<dbReference type="Gene3D" id="3.30.420.10">
    <property type="entry name" value="Ribonuclease H-like superfamily/Ribonuclease H"/>
    <property type="match status" value="1"/>
</dbReference>
<dbReference type="InterPro" id="IPR002156">
    <property type="entry name" value="RNaseH_domain"/>
</dbReference>
<dbReference type="Pfam" id="PF13456">
    <property type="entry name" value="RVT_3"/>
    <property type="match status" value="1"/>
</dbReference>
<dbReference type="SUPFAM" id="SSF53098">
    <property type="entry name" value="Ribonuclease H-like"/>
    <property type="match status" value="1"/>
</dbReference>
<organism evidence="2 3">
    <name type="scientific">Trifolium pratense</name>
    <name type="common">Red clover</name>
    <dbReference type="NCBI Taxonomy" id="57577"/>
    <lineage>
        <taxon>Eukaryota</taxon>
        <taxon>Viridiplantae</taxon>
        <taxon>Streptophyta</taxon>
        <taxon>Embryophyta</taxon>
        <taxon>Tracheophyta</taxon>
        <taxon>Spermatophyta</taxon>
        <taxon>Magnoliopsida</taxon>
        <taxon>eudicotyledons</taxon>
        <taxon>Gunneridae</taxon>
        <taxon>Pentapetalae</taxon>
        <taxon>rosids</taxon>
        <taxon>fabids</taxon>
        <taxon>Fabales</taxon>
        <taxon>Fabaceae</taxon>
        <taxon>Papilionoideae</taxon>
        <taxon>50 kb inversion clade</taxon>
        <taxon>NPAAA clade</taxon>
        <taxon>Hologalegina</taxon>
        <taxon>IRL clade</taxon>
        <taxon>Trifolieae</taxon>
        <taxon>Trifolium</taxon>
    </lineage>
</organism>
<sequence>MFGMTLMNSLLCNNKVWNDTHETGHSLGFKARQLWEEWFSIQHVQQGRQNDQQQQQQQQVNWQKPSIGWYKCNIDAGFHKELNKTSTGWCLRDHMGRFILAETTWMDGSCSIIEGESIALLEALKTMGQRGISHVIFESDSKSVVDATHHLHVSSSEFSSLICSINNILLCNPNFTVKFIKQQANNVAHTLARAALSWPRR</sequence>
<feature type="non-terminal residue" evidence="2">
    <location>
        <position position="201"/>
    </location>
</feature>
<reference evidence="2 3" key="1">
    <citation type="journal article" date="2014" name="Am. J. Bot.">
        <title>Genome assembly and annotation for red clover (Trifolium pratense; Fabaceae).</title>
        <authorList>
            <person name="Istvanek J."/>
            <person name="Jaros M."/>
            <person name="Krenek A."/>
            <person name="Repkova J."/>
        </authorList>
    </citation>
    <scope>NUCLEOTIDE SEQUENCE [LARGE SCALE GENOMIC DNA]</scope>
    <source>
        <strain evidence="3">cv. Tatra</strain>
        <tissue evidence="2">Young leaves</tissue>
    </source>
</reference>
<dbReference type="GO" id="GO:0004523">
    <property type="term" value="F:RNA-DNA hybrid ribonuclease activity"/>
    <property type="evidence" value="ECO:0007669"/>
    <property type="project" value="InterPro"/>
</dbReference>
<dbReference type="PANTHER" id="PTHR47074:SF48">
    <property type="entry name" value="POLYNUCLEOTIDYL TRANSFERASE, RIBONUCLEASE H-LIKE SUPERFAMILY PROTEIN"/>
    <property type="match status" value="1"/>
</dbReference>
<feature type="domain" description="RNase H type-1" evidence="1">
    <location>
        <begin position="73"/>
        <end position="195"/>
    </location>
</feature>
<comment type="caution">
    <text evidence="2">The sequence shown here is derived from an EMBL/GenBank/DDBJ whole genome shotgun (WGS) entry which is preliminary data.</text>
</comment>
<dbReference type="EMBL" id="ASHM01065821">
    <property type="protein sequence ID" value="PNX91325.1"/>
    <property type="molecule type" value="Genomic_DNA"/>
</dbReference>
<evidence type="ECO:0000313" key="3">
    <source>
        <dbReference type="Proteomes" id="UP000236291"/>
    </source>
</evidence>
<dbReference type="CDD" id="cd06222">
    <property type="entry name" value="RNase_H_like"/>
    <property type="match status" value="1"/>
</dbReference>
<dbReference type="InterPro" id="IPR036397">
    <property type="entry name" value="RNaseH_sf"/>
</dbReference>
<dbReference type="InterPro" id="IPR052929">
    <property type="entry name" value="RNase_H-like_EbsB-rel"/>
</dbReference>